<evidence type="ECO:0000313" key="5">
    <source>
        <dbReference type="EMBL" id="RXF74463.1"/>
    </source>
</evidence>
<keyword evidence="3" id="KW-0560">Oxidoreductase</keyword>
<dbReference type="Proteomes" id="UP000289708">
    <property type="component" value="Unassembled WGS sequence"/>
</dbReference>
<evidence type="ECO:0000256" key="3">
    <source>
        <dbReference type="RuleBase" id="RU000461"/>
    </source>
</evidence>
<dbReference type="GO" id="GO:0016705">
    <property type="term" value="F:oxidoreductase activity, acting on paired donors, with incorporation or reduction of molecular oxygen"/>
    <property type="evidence" value="ECO:0007669"/>
    <property type="project" value="InterPro"/>
</dbReference>
<keyword evidence="6" id="KW-1185">Reference proteome</keyword>
<protein>
    <submittedName>
        <fullName evidence="5">Cytochrome P450</fullName>
    </submittedName>
</protein>
<dbReference type="Gene3D" id="1.10.630.10">
    <property type="entry name" value="Cytochrome P450"/>
    <property type="match status" value="1"/>
</dbReference>
<dbReference type="PANTHER" id="PTHR46696">
    <property type="entry name" value="P450, PUTATIVE (EUROFUNG)-RELATED"/>
    <property type="match status" value="1"/>
</dbReference>
<dbReference type="RefSeq" id="WP_128776688.1">
    <property type="nucleotide sequence ID" value="NZ_RYFI01000004.1"/>
</dbReference>
<keyword evidence="3" id="KW-0503">Monooxygenase</keyword>
<dbReference type="PANTHER" id="PTHR46696:SF1">
    <property type="entry name" value="CYTOCHROME P450 YJIB-RELATED"/>
    <property type="match status" value="1"/>
</dbReference>
<dbReference type="GO" id="GO:0005506">
    <property type="term" value="F:iron ion binding"/>
    <property type="evidence" value="ECO:0007669"/>
    <property type="project" value="InterPro"/>
</dbReference>
<dbReference type="GO" id="GO:0004497">
    <property type="term" value="F:monooxygenase activity"/>
    <property type="evidence" value="ECO:0007669"/>
    <property type="project" value="UniProtKB-KW"/>
</dbReference>
<evidence type="ECO:0000313" key="6">
    <source>
        <dbReference type="Proteomes" id="UP000289708"/>
    </source>
</evidence>
<evidence type="ECO:0000256" key="2">
    <source>
        <dbReference type="ARBA" id="ARBA00010617"/>
    </source>
</evidence>
<comment type="cofactor">
    <cofactor evidence="1">
        <name>heme</name>
        <dbReference type="ChEBI" id="CHEBI:30413"/>
    </cofactor>
</comment>
<feature type="region of interest" description="Disordered" evidence="4">
    <location>
        <begin position="1"/>
        <end position="23"/>
    </location>
</feature>
<dbReference type="InterPro" id="IPR017972">
    <property type="entry name" value="Cyt_P450_CS"/>
</dbReference>
<dbReference type="Pfam" id="PF00067">
    <property type="entry name" value="p450"/>
    <property type="match status" value="1"/>
</dbReference>
<dbReference type="SUPFAM" id="SSF48264">
    <property type="entry name" value="Cytochrome P450"/>
    <property type="match status" value="1"/>
</dbReference>
<comment type="similarity">
    <text evidence="2 3">Belongs to the cytochrome P450 family.</text>
</comment>
<name>A0A4Q0MLP3_9HYPH</name>
<dbReference type="InterPro" id="IPR001128">
    <property type="entry name" value="Cyt_P450"/>
</dbReference>
<reference evidence="5 6" key="1">
    <citation type="submission" date="2018-12" db="EMBL/GenBank/DDBJ databases">
        <title>bacterium Hansschlegelia zhihuaiae S113.</title>
        <authorList>
            <person name="He J."/>
        </authorList>
    </citation>
    <scope>NUCLEOTIDE SEQUENCE [LARGE SCALE GENOMIC DNA]</scope>
    <source>
        <strain evidence="5 6">S 113</strain>
    </source>
</reference>
<keyword evidence="3" id="KW-0349">Heme</keyword>
<evidence type="ECO:0000256" key="4">
    <source>
        <dbReference type="SAM" id="MobiDB-lite"/>
    </source>
</evidence>
<dbReference type="AlphaFoldDB" id="A0A4Q0MLP3"/>
<dbReference type="OrthoDB" id="9801155at2"/>
<dbReference type="EMBL" id="RYFI01000004">
    <property type="protein sequence ID" value="RXF74463.1"/>
    <property type="molecule type" value="Genomic_DNA"/>
</dbReference>
<dbReference type="GO" id="GO:0020037">
    <property type="term" value="F:heme binding"/>
    <property type="evidence" value="ECO:0007669"/>
    <property type="project" value="InterPro"/>
</dbReference>
<dbReference type="PROSITE" id="PS00086">
    <property type="entry name" value="CYTOCHROME_P450"/>
    <property type="match status" value="1"/>
</dbReference>
<keyword evidence="3" id="KW-0408">Iron</keyword>
<sequence length="405" mass="44423">MTMSDVGPLHDLPEWVEPPRPPEFHPRGGNSWVISRYADVSTALRHPGVEAEEPEKAIHALAERTGAAFPYFELQLRCFLFSTNPPWHAKARRFIRQAVRQIEQALSLPVSGEIADELLAATPRGVEIDAMPCLCDDFPDSVMARGFGVDKDALAEVSRRTTALFNSLKRQLPLRVVRDYEAQAEHLAGLLDRTMRGTPTLDAIRAAGRQDGEFTDAEIGALLAFLVLASTDTASTLLGNTLRLFGRHPEIVAAIRDEPDLLRTGLDELFRFGAPIRRLALRMTTEEVEIGGRVIPEGSRLLLDAERAHFDPAAYPDPGKVDLRRGGPPSLAFGGGAHTCVGMLLGRQIAATFLARLVERCEISLTDAPADWSAADLTRRLRSLPIIIQDHAPQAPSTARKETTT</sequence>
<gene>
    <name evidence="5" type="ORF">EK403_06555</name>
</gene>
<evidence type="ECO:0000256" key="1">
    <source>
        <dbReference type="ARBA" id="ARBA00001971"/>
    </source>
</evidence>
<accession>A0A4Q0MLP3</accession>
<comment type="caution">
    <text evidence="5">The sequence shown here is derived from an EMBL/GenBank/DDBJ whole genome shotgun (WGS) entry which is preliminary data.</text>
</comment>
<organism evidence="5 6">
    <name type="scientific">Hansschlegelia zhihuaiae</name>
    <dbReference type="NCBI Taxonomy" id="405005"/>
    <lineage>
        <taxon>Bacteria</taxon>
        <taxon>Pseudomonadati</taxon>
        <taxon>Pseudomonadota</taxon>
        <taxon>Alphaproteobacteria</taxon>
        <taxon>Hyphomicrobiales</taxon>
        <taxon>Methylopilaceae</taxon>
        <taxon>Hansschlegelia</taxon>
    </lineage>
</organism>
<dbReference type="InterPro" id="IPR036396">
    <property type="entry name" value="Cyt_P450_sf"/>
</dbReference>
<keyword evidence="3" id="KW-0479">Metal-binding</keyword>
<proteinExistence type="inferred from homology"/>